<evidence type="ECO:0000256" key="4">
    <source>
        <dbReference type="ARBA" id="ARBA00022989"/>
    </source>
</evidence>
<dbReference type="SUPFAM" id="SSF56281">
    <property type="entry name" value="Metallo-hydrolase/oxidoreductase"/>
    <property type="match status" value="1"/>
</dbReference>
<comment type="subcellular location">
    <subcellularLocation>
        <location evidence="1">Cell membrane</location>
        <topology evidence="1">Multi-pass membrane protein</topology>
    </subcellularLocation>
</comment>
<dbReference type="Gene3D" id="3.60.15.10">
    <property type="entry name" value="Ribonuclease Z/Hydroxyacylglutathione hydrolase-like"/>
    <property type="match status" value="1"/>
</dbReference>
<dbReference type="InterPro" id="IPR035681">
    <property type="entry name" value="ComA-like_MBL"/>
</dbReference>
<feature type="transmembrane region" description="Helical" evidence="6">
    <location>
        <begin position="316"/>
        <end position="334"/>
    </location>
</feature>
<feature type="transmembrane region" description="Helical" evidence="6">
    <location>
        <begin position="249"/>
        <end position="272"/>
    </location>
</feature>
<evidence type="ECO:0000256" key="2">
    <source>
        <dbReference type="ARBA" id="ARBA00022475"/>
    </source>
</evidence>
<dbReference type="SMART" id="SM00849">
    <property type="entry name" value="Lactamase_B"/>
    <property type="match status" value="1"/>
</dbReference>
<feature type="transmembrane region" description="Helical" evidence="6">
    <location>
        <begin position="7"/>
        <end position="28"/>
    </location>
</feature>
<dbReference type="CDD" id="cd07731">
    <property type="entry name" value="ComA-like_MBL-fold"/>
    <property type="match status" value="1"/>
</dbReference>
<dbReference type="Proteomes" id="UP000640786">
    <property type="component" value="Unassembled WGS sequence"/>
</dbReference>
<dbReference type="InterPro" id="IPR036866">
    <property type="entry name" value="RibonucZ/Hydroxyglut_hydro"/>
</dbReference>
<evidence type="ECO:0000313" key="8">
    <source>
        <dbReference type="EMBL" id="MBD7943812.1"/>
    </source>
</evidence>
<evidence type="ECO:0000313" key="9">
    <source>
        <dbReference type="Proteomes" id="UP000640786"/>
    </source>
</evidence>
<keyword evidence="9" id="KW-1185">Reference proteome</keyword>
<sequence>MSILLATIAAFESTWLLFFFVILFYWFLYKQIPILLSSSIIAIGICTFFLVELVNPENITKNDVNTITWTDNYRINGGFIRGFAASDSGQKWYVQLKISDEQDKVFFSNYSLTGWELQVKANSPLDQPLAHRYAFDMESYIKSHGAVGQLNIDEYELVSKKYSFRVYMAEQRYRIKQHIQRTFPNSLQAEAEALLIGSRESMPPELQDAYQTLGITHLFAISGLHVALVVLLLHEVLIRLGVRRKTANWLLIIVLPLYGLIAGGAPSVWRAVSVTEILLISGLFKKKLVISDAFSYSFIGFLLYSPWIIYQVGFQLSYLAAFSLIFSASMLKLGRSYITQSFILTAVCQLIVYPILIYQFNEISLSSFIANLLFVPLFSFIVLPINIILLLITFLSPSICNLVFLFYEPIRLLLDDFILYIGSFPYQVWNPIQPKVWYVVIAYVSVITFFIQLERMKSIKNGLLVLFTPIILLQLAPYLDSSTRITFLNVGQGDSIVIEMPYREAVIMIDTGGVLRFDQEAWKESNNKYEVGRQVVVPFLKGRGIRKIDTMVLSHADADHMEGAEEVLQEVKVGEIHITPGSYEKAIMHDLREEINLKQIPVIEKFTGERIESSYYNLSYLYPMDNIYEGNNDSLVLSMSNDYFKGLFIGDLEREGEIVLSSAYPDILQDQTVLKLGHHGSKTSSTQTFLEVANPHLAVISAGFNNRYGHPHSEVLERLHTLKIPFLQTGIDGAIEIIISKEGEVTISTH</sequence>
<feature type="transmembrane region" description="Helical" evidence="6">
    <location>
        <begin position="341"/>
        <end position="360"/>
    </location>
</feature>
<evidence type="ECO:0000256" key="3">
    <source>
        <dbReference type="ARBA" id="ARBA00022692"/>
    </source>
</evidence>
<accession>A0ABR8R834</accession>
<organism evidence="8 9">
    <name type="scientific">Psychrobacillus faecigallinarum</name>
    <dbReference type="NCBI Taxonomy" id="2762235"/>
    <lineage>
        <taxon>Bacteria</taxon>
        <taxon>Bacillati</taxon>
        <taxon>Bacillota</taxon>
        <taxon>Bacilli</taxon>
        <taxon>Bacillales</taxon>
        <taxon>Bacillaceae</taxon>
        <taxon>Psychrobacillus</taxon>
    </lineage>
</organism>
<reference evidence="8 9" key="1">
    <citation type="submission" date="2020-08" db="EMBL/GenBank/DDBJ databases">
        <title>A Genomic Blueprint of the Chicken Gut Microbiome.</title>
        <authorList>
            <person name="Gilroy R."/>
            <person name="Ravi A."/>
            <person name="Getino M."/>
            <person name="Pursley I."/>
            <person name="Horton D.L."/>
            <person name="Alikhan N.-F."/>
            <person name="Baker D."/>
            <person name="Gharbi K."/>
            <person name="Hall N."/>
            <person name="Watson M."/>
            <person name="Adriaenssens E.M."/>
            <person name="Foster-Nyarko E."/>
            <person name="Jarju S."/>
            <person name="Secka A."/>
            <person name="Antonio M."/>
            <person name="Oren A."/>
            <person name="Chaudhuri R."/>
            <person name="La Ragione R.M."/>
            <person name="Hildebrand F."/>
            <person name="Pallen M.J."/>
        </authorList>
    </citation>
    <scope>NUCLEOTIDE SEQUENCE [LARGE SCALE GENOMIC DNA]</scope>
    <source>
        <strain evidence="8 9">Sa2BUA9</strain>
    </source>
</reference>
<dbReference type="InterPro" id="IPR052159">
    <property type="entry name" value="Competence_DNA_uptake"/>
</dbReference>
<dbReference type="InterPro" id="IPR001279">
    <property type="entry name" value="Metallo-B-lactamas"/>
</dbReference>
<gene>
    <name evidence="8" type="ORF">H9650_06735</name>
</gene>
<dbReference type="EMBL" id="JACSQO010000002">
    <property type="protein sequence ID" value="MBD7943812.1"/>
    <property type="molecule type" value="Genomic_DNA"/>
</dbReference>
<proteinExistence type="predicted"/>
<dbReference type="NCBIfam" id="TIGR00361">
    <property type="entry name" value="ComEC_Rec2"/>
    <property type="match status" value="1"/>
</dbReference>
<dbReference type="InterPro" id="IPR004797">
    <property type="entry name" value="Competence_ComEC/Rec2"/>
</dbReference>
<dbReference type="InterPro" id="IPR004477">
    <property type="entry name" value="ComEC_N"/>
</dbReference>
<keyword evidence="5 6" id="KW-0472">Membrane</keyword>
<feature type="domain" description="Metallo-beta-lactamase" evidence="7">
    <location>
        <begin position="492"/>
        <end position="704"/>
    </location>
</feature>
<dbReference type="RefSeq" id="WP_191696851.1">
    <property type="nucleotide sequence ID" value="NZ_JACSQO010000002.1"/>
</dbReference>
<keyword evidence="2" id="KW-1003">Cell membrane</keyword>
<protein>
    <submittedName>
        <fullName evidence="8">DNA internalization-related competence protein ComEC/Rec2</fullName>
    </submittedName>
</protein>
<dbReference type="PANTHER" id="PTHR30619">
    <property type="entry name" value="DNA INTERNALIZATION/COMPETENCE PROTEIN COMEC/REC2"/>
    <property type="match status" value="1"/>
</dbReference>
<keyword evidence="3 6" id="KW-0812">Transmembrane</keyword>
<feature type="transmembrane region" description="Helical" evidence="6">
    <location>
        <begin position="218"/>
        <end position="237"/>
    </location>
</feature>
<dbReference type="Pfam" id="PF03772">
    <property type="entry name" value="Competence"/>
    <property type="match status" value="1"/>
</dbReference>
<dbReference type="PANTHER" id="PTHR30619:SF7">
    <property type="entry name" value="BETA-LACTAMASE DOMAIN PROTEIN"/>
    <property type="match status" value="1"/>
</dbReference>
<evidence type="ECO:0000256" key="6">
    <source>
        <dbReference type="SAM" id="Phobius"/>
    </source>
</evidence>
<evidence type="ECO:0000259" key="7">
    <source>
        <dbReference type="SMART" id="SM00849"/>
    </source>
</evidence>
<keyword evidence="4 6" id="KW-1133">Transmembrane helix</keyword>
<feature type="transmembrane region" description="Helical" evidence="6">
    <location>
        <begin position="34"/>
        <end position="54"/>
    </location>
</feature>
<dbReference type="NCBIfam" id="TIGR00360">
    <property type="entry name" value="ComEC_N-term"/>
    <property type="match status" value="1"/>
</dbReference>
<feature type="transmembrane region" description="Helical" evidence="6">
    <location>
        <begin position="372"/>
        <end position="395"/>
    </location>
</feature>
<feature type="transmembrane region" description="Helical" evidence="6">
    <location>
        <begin position="462"/>
        <end position="479"/>
    </location>
</feature>
<feature type="transmembrane region" description="Helical" evidence="6">
    <location>
        <begin position="402"/>
        <end position="424"/>
    </location>
</feature>
<comment type="caution">
    <text evidence="8">The sequence shown here is derived from an EMBL/GenBank/DDBJ whole genome shotgun (WGS) entry which is preliminary data.</text>
</comment>
<evidence type="ECO:0000256" key="5">
    <source>
        <dbReference type="ARBA" id="ARBA00023136"/>
    </source>
</evidence>
<feature type="transmembrane region" description="Helical" evidence="6">
    <location>
        <begin position="436"/>
        <end position="453"/>
    </location>
</feature>
<name>A0ABR8R834_9BACI</name>
<evidence type="ECO:0000256" key="1">
    <source>
        <dbReference type="ARBA" id="ARBA00004651"/>
    </source>
</evidence>
<dbReference type="Pfam" id="PF00753">
    <property type="entry name" value="Lactamase_B"/>
    <property type="match status" value="1"/>
</dbReference>